<organism evidence="2 3">
    <name type="scientific">Somion occarium</name>
    <dbReference type="NCBI Taxonomy" id="3059160"/>
    <lineage>
        <taxon>Eukaryota</taxon>
        <taxon>Fungi</taxon>
        <taxon>Dikarya</taxon>
        <taxon>Basidiomycota</taxon>
        <taxon>Agaricomycotina</taxon>
        <taxon>Agaricomycetes</taxon>
        <taxon>Polyporales</taxon>
        <taxon>Cerrenaceae</taxon>
        <taxon>Somion</taxon>
    </lineage>
</organism>
<accession>A0ABP1CJV7</accession>
<dbReference type="EMBL" id="OZ037944">
    <property type="protein sequence ID" value="CAL1694914.1"/>
    <property type="molecule type" value="Genomic_DNA"/>
</dbReference>
<reference evidence="3" key="1">
    <citation type="submission" date="2024-04" db="EMBL/GenBank/DDBJ databases">
        <authorList>
            <person name="Shaw F."/>
            <person name="Minotto A."/>
        </authorList>
    </citation>
    <scope>NUCLEOTIDE SEQUENCE [LARGE SCALE GENOMIC DNA]</scope>
</reference>
<sequence length="110" mass="11782">MSSQDTPVTNGTSETHVITSTFAEDVTLLAAMLDRSADPINDTDIAELLRQIETANGVAQGVESRLEGVLDHLDALLDSLESAEMKSLAEAHDSESSSREAKPDRKEQGV</sequence>
<protein>
    <submittedName>
        <fullName evidence="2">Uncharacterized protein</fullName>
    </submittedName>
</protein>
<evidence type="ECO:0000256" key="1">
    <source>
        <dbReference type="SAM" id="MobiDB-lite"/>
    </source>
</evidence>
<proteinExistence type="predicted"/>
<gene>
    <name evidence="2" type="ORF">GFSPODELE1_LOCUS517</name>
</gene>
<evidence type="ECO:0000313" key="3">
    <source>
        <dbReference type="Proteomes" id="UP001497453"/>
    </source>
</evidence>
<keyword evidence="3" id="KW-1185">Reference proteome</keyword>
<evidence type="ECO:0000313" key="2">
    <source>
        <dbReference type="EMBL" id="CAL1694914.1"/>
    </source>
</evidence>
<name>A0ABP1CJV7_9APHY</name>
<feature type="region of interest" description="Disordered" evidence="1">
    <location>
        <begin position="86"/>
        <end position="110"/>
    </location>
</feature>
<dbReference type="Proteomes" id="UP001497453">
    <property type="component" value="Chromosome 1"/>
</dbReference>